<reference evidence="3 4" key="2">
    <citation type="submission" date="2019-09" db="EMBL/GenBank/DDBJ databases">
        <authorList>
            <person name="Jin C."/>
        </authorList>
    </citation>
    <scope>NUCLEOTIDE SEQUENCE [LARGE SCALE GENOMIC DNA]</scope>
    <source>
        <strain evidence="3 4">BN140002</strain>
    </source>
</reference>
<feature type="domain" description="Phasin" evidence="2">
    <location>
        <begin position="32"/>
        <end position="127"/>
    </location>
</feature>
<feature type="compositionally biased region" description="Low complexity" evidence="1">
    <location>
        <begin position="116"/>
        <end position="129"/>
    </location>
</feature>
<dbReference type="RefSeq" id="WP_149815477.1">
    <property type="nucleotide sequence ID" value="NZ_VUOA01000006.1"/>
</dbReference>
<feature type="region of interest" description="Disordered" evidence="1">
    <location>
        <begin position="116"/>
        <end position="140"/>
    </location>
</feature>
<keyword evidence="4" id="KW-1185">Reference proteome</keyword>
<dbReference type="OrthoDB" id="7856369at2"/>
<proteinExistence type="predicted"/>
<dbReference type="EMBL" id="VUOA01000006">
    <property type="protein sequence ID" value="KAA2242206.1"/>
    <property type="molecule type" value="Genomic_DNA"/>
</dbReference>
<sequence>MTDEKRGYEIPTEMRDFAEKSVEQARKAMDGFIGAAQRAMDTFDGSANPVQTSAVDLSRRSLALAEQNLGAAFEHAQRLVRAKDPAEAMRLQAEFVQSQFQAMQSQMREFGGLMQNAAGQAAKTAQSAAESVTPRGGKKS</sequence>
<evidence type="ECO:0000256" key="1">
    <source>
        <dbReference type="SAM" id="MobiDB-lite"/>
    </source>
</evidence>
<reference evidence="3 4" key="1">
    <citation type="submission" date="2019-09" db="EMBL/GenBank/DDBJ databases">
        <title>Salinarimonas rosea gen. nov., sp. nov., a new member of the a-2 subgroup of the Proteobacteria.</title>
        <authorList>
            <person name="Liu J."/>
        </authorList>
    </citation>
    <scope>NUCLEOTIDE SEQUENCE [LARGE SCALE GENOMIC DNA]</scope>
    <source>
        <strain evidence="3 4">BN140002</strain>
    </source>
</reference>
<protein>
    <submittedName>
        <fullName evidence="3">Phasin</fullName>
    </submittedName>
</protein>
<dbReference type="Proteomes" id="UP000323142">
    <property type="component" value="Unassembled WGS sequence"/>
</dbReference>
<evidence type="ECO:0000313" key="4">
    <source>
        <dbReference type="Proteomes" id="UP000323142"/>
    </source>
</evidence>
<gene>
    <name evidence="3" type="ORF">F0L46_02645</name>
</gene>
<dbReference type="Pfam" id="PF09361">
    <property type="entry name" value="Phasin_2"/>
    <property type="match status" value="1"/>
</dbReference>
<comment type="caution">
    <text evidence="3">The sequence shown here is derived from an EMBL/GenBank/DDBJ whole genome shotgun (WGS) entry which is preliminary data.</text>
</comment>
<dbReference type="InterPro" id="IPR010234">
    <property type="entry name" value="Phasin_subfam-2"/>
</dbReference>
<dbReference type="InterPro" id="IPR018968">
    <property type="entry name" value="Phasin"/>
</dbReference>
<evidence type="ECO:0000313" key="3">
    <source>
        <dbReference type="EMBL" id="KAA2242206.1"/>
    </source>
</evidence>
<accession>A0A5B2VVH6</accession>
<dbReference type="NCBIfam" id="TIGR01985">
    <property type="entry name" value="phasin_2"/>
    <property type="match status" value="1"/>
</dbReference>
<name>A0A5B2VVH6_9HYPH</name>
<evidence type="ECO:0000259" key="2">
    <source>
        <dbReference type="Pfam" id="PF09361"/>
    </source>
</evidence>
<organism evidence="3 4">
    <name type="scientific">Salinarimonas soli</name>
    <dbReference type="NCBI Taxonomy" id="1638099"/>
    <lineage>
        <taxon>Bacteria</taxon>
        <taxon>Pseudomonadati</taxon>
        <taxon>Pseudomonadota</taxon>
        <taxon>Alphaproteobacteria</taxon>
        <taxon>Hyphomicrobiales</taxon>
        <taxon>Salinarimonadaceae</taxon>
        <taxon>Salinarimonas</taxon>
    </lineage>
</organism>
<dbReference type="AlphaFoldDB" id="A0A5B2VVH6"/>